<evidence type="ECO:0000256" key="1">
    <source>
        <dbReference type="SAM" id="Phobius"/>
    </source>
</evidence>
<evidence type="ECO:0000313" key="2">
    <source>
        <dbReference type="EMBL" id="SNR17626.1"/>
    </source>
</evidence>
<organism evidence="2 3">
    <name type="scientific">Tenacibaculum jejuense</name>
    <dbReference type="NCBI Taxonomy" id="584609"/>
    <lineage>
        <taxon>Bacteria</taxon>
        <taxon>Pseudomonadati</taxon>
        <taxon>Bacteroidota</taxon>
        <taxon>Flavobacteriia</taxon>
        <taxon>Flavobacteriales</taxon>
        <taxon>Flavobacteriaceae</taxon>
        <taxon>Tenacibaculum</taxon>
    </lineage>
</organism>
<reference evidence="2 3" key="1">
    <citation type="submission" date="2017-07" db="EMBL/GenBank/DDBJ databases">
        <authorList>
            <person name="Sun Z.S."/>
            <person name="Albrecht U."/>
            <person name="Echele G."/>
            <person name="Lee C.C."/>
        </authorList>
    </citation>
    <scope>NUCLEOTIDE SEQUENCE [LARGE SCALE GENOMIC DNA]</scope>
    <source>
        <strain evidence="3">type strain: KCTC 22618</strain>
    </source>
</reference>
<dbReference type="AlphaFoldDB" id="A0A238UF54"/>
<keyword evidence="1" id="KW-0812">Transmembrane</keyword>
<accession>A0A238UF54</accession>
<keyword evidence="1" id="KW-1133">Transmembrane helix</keyword>
<name>A0A238UF54_9FLAO</name>
<dbReference type="EMBL" id="LT899436">
    <property type="protein sequence ID" value="SNR17626.1"/>
    <property type="molecule type" value="Genomic_DNA"/>
</dbReference>
<dbReference type="Proteomes" id="UP000215214">
    <property type="component" value="Chromosome TJEJU"/>
</dbReference>
<dbReference type="KEGG" id="tje:TJEJU_3998"/>
<sequence>MNNFNQKPFKEQVKIGLLSILMTIILSYLVITLTS</sequence>
<protein>
    <submittedName>
        <fullName evidence="2">Uncharacterized protein</fullName>
    </submittedName>
</protein>
<proteinExistence type="predicted"/>
<keyword evidence="3" id="KW-1185">Reference proteome</keyword>
<keyword evidence="1" id="KW-0472">Membrane</keyword>
<gene>
    <name evidence="2" type="ORF">TJEJU_3998</name>
</gene>
<evidence type="ECO:0000313" key="3">
    <source>
        <dbReference type="Proteomes" id="UP000215214"/>
    </source>
</evidence>
<feature type="transmembrane region" description="Helical" evidence="1">
    <location>
        <begin position="12"/>
        <end position="31"/>
    </location>
</feature>